<evidence type="ECO:0000256" key="11">
    <source>
        <dbReference type="SAM" id="Phobius"/>
    </source>
</evidence>
<comment type="subcellular location">
    <subcellularLocation>
        <location evidence="1">Cell membrane</location>
        <topology evidence="1">Multi-pass membrane protein</topology>
    </subcellularLocation>
</comment>
<dbReference type="Proteomes" id="UP001212841">
    <property type="component" value="Unassembled WGS sequence"/>
</dbReference>
<protein>
    <recommendedName>
        <fullName evidence="2">chitin synthase</fullName>
        <ecNumber evidence="2">2.4.1.16</ecNumber>
    </recommendedName>
</protein>
<dbReference type="InterPro" id="IPR029044">
    <property type="entry name" value="Nucleotide-diphossugar_trans"/>
</dbReference>
<dbReference type="GO" id="GO:0004100">
    <property type="term" value="F:chitin synthase activity"/>
    <property type="evidence" value="ECO:0007669"/>
    <property type="project" value="UniProtKB-EC"/>
</dbReference>
<evidence type="ECO:0000256" key="1">
    <source>
        <dbReference type="ARBA" id="ARBA00004651"/>
    </source>
</evidence>
<keyword evidence="9" id="KW-0325">Glycoprotein</keyword>
<feature type="region of interest" description="Disordered" evidence="10">
    <location>
        <begin position="1"/>
        <end position="71"/>
    </location>
</feature>
<dbReference type="EMBL" id="JADGJD010000843">
    <property type="protein sequence ID" value="KAJ3048127.1"/>
    <property type="molecule type" value="Genomic_DNA"/>
</dbReference>
<evidence type="ECO:0000259" key="12">
    <source>
        <dbReference type="Pfam" id="PF22997"/>
    </source>
</evidence>
<dbReference type="AlphaFoldDB" id="A0AAD5X082"/>
<sequence>MAGPSYTNLEAGASPFEGAGARRQITTTKRGATLKRRATTMNQPNRQATLRRLVTNSAPNPKVSPVAPPPSRRCPSAWQAFSWAMTCCFPPFLLSLCRIKGKGPQQAWREKVALCWIVFFLGAVVVFFVVFFNPLMCPPNVANNAVPPNAFGGVVVHGTMYNANAAPPPLNSLFENLPGGADVSDISFLPPNSTACQQPDTISASFANTPSLCQSVPSACEDINILISRGFSPYNVIDGTDGRVWVDPVTTYDWDLIRKRKYVVVDDWVLDLAPYFRSYPSAIAGDIIDAALREAARHVDGTHIFSRTANLNARSNAYACIVNRFKVGKIEELPARCMISRLITFLFALVVMGILLARFFMALIFTWFLSNNLTRDPNLKKLNKAGTYADMGTLPFTPHLHHKHSTDSMELLQRQSIISEPSSILTADDERLDLYTILLVTCYSENEASLRTTMESLAGTDYPDRKKLLFVVADGIVTGKGNPKSTPELVLDMVEIDGGLGEPVACSYEAVAGGAKKHNMAKVYCGHFVHAGHRVPTVVIVKCGPPSEATEAKPGNRGKRDSQLILMHFLSHVLLNDRMTPLDYDLFRKIHHITHVTPDLFEIVLMVDADTRVKSSSLRYMINAMHNGPDIMGLCGETRIANKTQSWVTMIQVFEYYISHHLGKGFESVFGGVTCLPGCFCMYRIKSRKIEGEGIGGVTKWVPILANPDVVEEYSTDEVETLHQKNLLFLGEDRFLTTLMLRTFPARKMVFVPKSVCHTVVPDDFRTLLSQRRRWINSTIHNLMELVLVSNLCGIFCFSMQFVILMDLISTAVLPAALAATIYLIVDTIIRSAWTDPAQWVTLGTMAFTLFFPLLVVLLSFRRVHYAGWMFVYMLALPIWNIVLPLYAFWHFDDFSWGATRKVDGVRGAKDDHGSDDKKSKGFSGEVERRKWEEWERERRWSEAKVLEERRKMEKGKGRAVEVERVGPGGVPYAPGG</sequence>
<feature type="non-terminal residue" evidence="13">
    <location>
        <position position="1"/>
    </location>
</feature>
<evidence type="ECO:0000256" key="10">
    <source>
        <dbReference type="SAM" id="MobiDB-lite"/>
    </source>
</evidence>
<keyword evidence="14" id="KW-1185">Reference proteome</keyword>
<dbReference type="InterPro" id="IPR054295">
    <property type="entry name" value="CHS4-like_dom"/>
</dbReference>
<feature type="compositionally biased region" description="Polar residues" evidence="10">
    <location>
        <begin position="39"/>
        <end position="48"/>
    </location>
</feature>
<dbReference type="SUPFAM" id="SSF53448">
    <property type="entry name" value="Nucleotide-diphospho-sugar transferases"/>
    <property type="match status" value="1"/>
</dbReference>
<keyword evidence="8 11" id="KW-0472">Membrane</keyword>
<keyword evidence="6 11" id="KW-0812">Transmembrane</keyword>
<feature type="compositionally biased region" description="Gly residues" evidence="10">
    <location>
        <begin position="967"/>
        <end position="977"/>
    </location>
</feature>
<dbReference type="CDD" id="cd04190">
    <property type="entry name" value="Chitin_synth_C"/>
    <property type="match status" value="1"/>
</dbReference>
<dbReference type="Pfam" id="PF22997">
    <property type="entry name" value="CHS4"/>
    <property type="match status" value="1"/>
</dbReference>
<evidence type="ECO:0000256" key="4">
    <source>
        <dbReference type="ARBA" id="ARBA00022676"/>
    </source>
</evidence>
<dbReference type="InterPro" id="IPR004835">
    <property type="entry name" value="Chitin_synth"/>
</dbReference>
<organism evidence="13 14">
    <name type="scientific">Rhizophlyctis rosea</name>
    <dbReference type="NCBI Taxonomy" id="64517"/>
    <lineage>
        <taxon>Eukaryota</taxon>
        <taxon>Fungi</taxon>
        <taxon>Fungi incertae sedis</taxon>
        <taxon>Chytridiomycota</taxon>
        <taxon>Chytridiomycota incertae sedis</taxon>
        <taxon>Chytridiomycetes</taxon>
        <taxon>Rhizophlyctidales</taxon>
        <taxon>Rhizophlyctidaceae</taxon>
        <taxon>Rhizophlyctis</taxon>
    </lineage>
</organism>
<dbReference type="GO" id="GO:0005886">
    <property type="term" value="C:plasma membrane"/>
    <property type="evidence" value="ECO:0007669"/>
    <property type="project" value="UniProtKB-SubCell"/>
</dbReference>
<evidence type="ECO:0000256" key="7">
    <source>
        <dbReference type="ARBA" id="ARBA00022989"/>
    </source>
</evidence>
<keyword evidence="7 11" id="KW-1133">Transmembrane helix</keyword>
<evidence type="ECO:0000256" key="2">
    <source>
        <dbReference type="ARBA" id="ARBA00012543"/>
    </source>
</evidence>
<feature type="domain" description="Chitin synthase 4-like" evidence="12">
    <location>
        <begin position="251"/>
        <end position="328"/>
    </location>
</feature>
<evidence type="ECO:0000313" key="14">
    <source>
        <dbReference type="Proteomes" id="UP001212841"/>
    </source>
</evidence>
<dbReference type="Pfam" id="PF03142">
    <property type="entry name" value="Chitin_synth_2"/>
    <property type="match status" value="1"/>
</dbReference>
<feature type="region of interest" description="Disordered" evidence="10">
    <location>
        <begin position="955"/>
        <end position="977"/>
    </location>
</feature>
<feature type="transmembrane region" description="Helical" evidence="11">
    <location>
        <begin position="80"/>
        <end position="99"/>
    </location>
</feature>
<gene>
    <name evidence="13" type="ORF">HK097_010854</name>
</gene>
<keyword evidence="4" id="KW-0328">Glycosyltransferase</keyword>
<keyword evidence="5" id="KW-0808">Transferase</keyword>
<reference evidence="13" key="1">
    <citation type="submission" date="2020-05" db="EMBL/GenBank/DDBJ databases">
        <title>Phylogenomic resolution of chytrid fungi.</title>
        <authorList>
            <person name="Stajich J.E."/>
            <person name="Amses K."/>
            <person name="Simmons R."/>
            <person name="Seto K."/>
            <person name="Myers J."/>
            <person name="Bonds A."/>
            <person name="Quandt C.A."/>
            <person name="Barry K."/>
            <person name="Liu P."/>
            <person name="Grigoriev I."/>
            <person name="Longcore J.E."/>
            <person name="James T.Y."/>
        </authorList>
    </citation>
    <scope>NUCLEOTIDE SEQUENCE</scope>
    <source>
        <strain evidence="13">JEL0318</strain>
    </source>
</reference>
<evidence type="ECO:0000256" key="8">
    <source>
        <dbReference type="ARBA" id="ARBA00023136"/>
    </source>
</evidence>
<evidence type="ECO:0000256" key="6">
    <source>
        <dbReference type="ARBA" id="ARBA00022692"/>
    </source>
</evidence>
<evidence type="ECO:0000256" key="5">
    <source>
        <dbReference type="ARBA" id="ARBA00022679"/>
    </source>
</evidence>
<feature type="transmembrane region" description="Helical" evidence="11">
    <location>
        <begin position="342"/>
        <end position="369"/>
    </location>
</feature>
<dbReference type="EC" id="2.4.1.16" evidence="2"/>
<dbReference type="GO" id="GO:0006031">
    <property type="term" value="P:chitin biosynthetic process"/>
    <property type="evidence" value="ECO:0007669"/>
    <property type="project" value="TreeGrafter"/>
</dbReference>
<feature type="transmembrane region" description="Helical" evidence="11">
    <location>
        <begin position="111"/>
        <end position="132"/>
    </location>
</feature>
<proteinExistence type="predicted"/>
<dbReference type="GO" id="GO:0030428">
    <property type="term" value="C:cell septum"/>
    <property type="evidence" value="ECO:0007669"/>
    <property type="project" value="TreeGrafter"/>
</dbReference>
<dbReference type="PANTHER" id="PTHR22914">
    <property type="entry name" value="CHITIN SYNTHASE"/>
    <property type="match status" value="1"/>
</dbReference>
<feature type="transmembrane region" description="Helical" evidence="11">
    <location>
        <begin position="838"/>
        <end position="861"/>
    </location>
</feature>
<feature type="compositionally biased region" description="Basic and acidic residues" evidence="10">
    <location>
        <begin position="955"/>
        <end position="965"/>
    </location>
</feature>
<feature type="transmembrane region" description="Helical" evidence="11">
    <location>
        <begin position="808"/>
        <end position="826"/>
    </location>
</feature>
<accession>A0AAD5X082</accession>
<evidence type="ECO:0000256" key="9">
    <source>
        <dbReference type="ARBA" id="ARBA00023180"/>
    </source>
</evidence>
<dbReference type="PANTHER" id="PTHR22914:SF41">
    <property type="entry name" value="CHITIN SYNTHASE 7"/>
    <property type="match status" value="1"/>
</dbReference>
<feature type="transmembrane region" description="Helical" evidence="11">
    <location>
        <begin position="782"/>
        <end position="802"/>
    </location>
</feature>
<evidence type="ECO:0000313" key="13">
    <source>
        <dbReference type="EMBL" id="KAJ3048127.1"/>
    </source>
</evidence>
<evidence type="ECO:0000256" key="3">
    <source>
        <dbReference type="ARBA" id="ARBA00022475"/>
    </source>
</evidence>
<comment type="caution">
    <text evidence="13">The sequence shown here is derived from an EMBL/GenBank/DDBJ whole genome shotgun (WGS) entry which is preliminary data.</text>
</comment>
<feature type="transmembrane region" description="Helical" evidence="11">
    <location>
        <begin position="867"/>
        <end position="892"/>
    </location>
</feature>
<feature type="region of interest" description="Disordered" evidence="10">
    <location>
        <begin position="907"/>
        <end position="931"/>
    </location>
</feature>
<name>A0AAD5X082_9FUNG</name>
<keyword evidence="3" id="KW-1003">Cell membrane</keyword>